<comment type="caution">
    <text evidence="1">The sequence shown here is derived from an EMBL/GenBank/DDBJ whole genome shotgun (WGS) entry which is preliminary data.</text>
</comment>
<dbReference type="GO" id="GO:0030515">
    <property type="term" value="F:snoRNA binding"/>
    <property type="evidence" value="ECO:0007669"/>
    <property type="project" value="InterPro"/>
</dbReference>
<dbReference type="OrthoDB" id="721280at2759"/>
<dbReference type="EMBL" id="RWGY01000026">
    <property type="protein sequence ID" value="TVU22007.1"/>
    <property type="molecule type" value="Genomic_DNA"/>
</dbReference>
<sequence>MGSDVHERLLKTCVRRLALLDTPSGFALFNIEDKVFRRRDAIWAWLTDVNEARSLARVIEYVKVEDKSVTTQKDGPGEERSRLIKKYCRSGSGKEFYVKDEKLRHVIYSNLKIKCSDDAYVIGEVMWGLSNVMYDLVFEERHRLDPGFQNIEPCLGLQKCIKIFKLSQIAINQEFILHAAGLYRCHTMLRMTQKDLRNACNRHVPAVGVLIPDDDKTNLYAHVVAKILTPGVLPDWDFTQKCDGSMAQELKEIDAAAETAREKVGYEMYHFMHATFMNLNSLPAIIKKARKFLNSLPRCSVDQRSHMEKISLSDSVTESSYVMGSSQDTYNANEAISKKPRIDDFSNEMICS</sequence>
<dbReference type="GO" id="GO:0032040">
    <property type="term" value="C:small-subunit processome"/>
    <property type="evidence" value="ECO:0007669"/>
    <property type="project" value="InterPro"/>
</dbReference>
<name>A0A5J9UFA3_9POAL</name>
<evidence type="ECO:0000313" key="2">
    <source>
        <dbReference type="Proteomes" id="UP000324897"/>
    </source>
</evidence>
<keyword evidence="2" id="KW-1185">Reference proteome</keyword>
<dbReference type="InterPro" id="IPR045056">
    <property type="entry name" value="Nop56/Nop58"/>
</dbReference>
<gene>
    <name evidence="1" type="ORF">EJB05_31682</name>
</gene>
<dbReference type="GO" id="GO:0031428">
    <property type="term" value="C:box C/D methylation guide snoRNP complex"/>
    <property type="evidence" value="ECO:0007669"/>
    <property type="project" value="InterPro"/>
</dbReference>
<protein>
    <submittedName>
        <fullName evidence="1">Uncharacterized protein</fullName>
    </submittedName>
</protein>
<evidence type="ECO:0000313" key="1">
    <source>
        <dbReference type="EMBL" id="TVU22007.1"/>
    </source>
</evidence>
<proteinExistence type="predicted"/>
<organism evidence="1 2">
    <name type="scientific">Eragrostis curvula</name>
    <name type="common">weeping love grass</name>
    <dbReference type="NCBI Taxonomy" id="38414"/>
    <lineage>
        <taxon>Eukaryota</taxon>
        <taxon>Viridiplantae</taxon>
        <taxon>Streptophyta</taxon>
        <taxon>Embryophyta</taxon>
        <taxon>Tracheophyta</taxon>
        <taxon>Spermatophyta</taxon>
        <taxon>Magnoliopsida</taxon>
        <taxon>Liliopsida</taxon>
        <taxon>Poales</taxon>
        <taxon>Poaceae</taxon>
        <taxon>PACMAD clade</taxon>
        <taxon>Chloridoideae</taxon>
        <taxon>Eragrostideae</taxon>
        <taxon>Eragrostidinae</taxon>
        <taxon>Eragrostis</taxon>
    </lineage>
</organism>
<accession>A0A5J9UFA3</accession>
<dbReference type="Gramene" id="TVU22007">
    <property type="protein sequence ID" value="TVU22007"/>
    <property type="gene ID" value="EJB05_31682"/>
</dbReference>
<dbReference type="Proteomes" id="UP000324897">
    <property type="component" value="Unassembled WGS sequence"/>
</dbReference>
<dbReference type="PANTHER" id="PTHR10894">
    <property type="entry name" value="NUCLEOLAR PROTEIN 5 NUCLEOLAR PROTEIN NOP5 NOP58"/>
    <property type="match status" value="1"/>
</dbReference>
<reference evidence="1 2" key="1">
    <citation type="journal article" date="2019" name="Sci. Rep.">
        <title>A high-quality genome of Eragrostis curvula grass provides insights into Poaceae evolution and supports new strategies to enhance forage quality.</title>
        <authorList>
            <person name="Carballo J."/>
            <person name="Santos B.A.C.M."/>
            <person name="Zappacosta D."/>
            <person name="Garbus I."/>
            <person name="Selva J.P."/>
            <person name="Gallo C.A."/>
            <person name="Diaz A."/>
            <person name="Albertini E."/>
            <person name="Caccamo M."/>
            <person name="Echenique V."/>
        </authorList>
    </citation>
    <scope>NUCLEOTIDE SEQUENCE [LARGE SCALE GENOMIC DNA]</scope>
    <source>
        <strain evidence="2">cv. Victoria</strain>
        <tissue evidence="1">Leaf</tissue>
    </source>
</reference>
<dbReference type="PANTHER" id="PTHR10894:SF1">
    <property type="entry name" value="NUCLEOLAR PROTEIN 58"/>
    <property type="match status" value="1"/>
</dbReference>
<dbReference type="AlphaFoldDB" id="A0A5J9UFA3"/>